<dbReference type="Proteomes" id="UP000691718">
    <property type="component" value="Unassembled WGS sequence"/>
</dbReference>
<protein>
    <submittedName>
        <fullName evidence="2">(apollo) hypothetical protein</fullName>
    </submittedName>
</protein>
<sequence length="192" mass="21163">MLCLQGNLGIHIVTNIGPTIKSSVPTNTLLTGLNVTCEAADSRIILHAKDMVMNGATNKIIHTVDSYVLIIAISYYFSLEQLGLKELWGSFGTGKHHSYIAAHDLAHHLGEERAEAMRGYHAFTDDLDEEPGSSYQRFCSPTSICASALSESKERIVAETERMIDSDDSDKDPTYNQDPGFLIQPEDLFGEQ</sequence>
<dbReference type="EMBL" id="CAJQZP010000410">
    <property type="protein sequence ID" value="CAG4960094.1"/>
    <property type="molecule type" value="Genomic_DNA"/>
</dbReference>
<evidence type="ECO:0000313" key="2">
    <source>
        <dbReference type="EMBL" id="CAG4960094.1"/>
    </source>
</evidence>
<gene>
    <name evidence="2" type="ORF">PAPOLLO_LOCUS6289</name>
</gene>
<dbReference type="AlphaFoldDB" id="A0A8S3WHJ6"/>
<dbReference type="OrthoDB" id="5949854at2759"/>
<name>A0A8S3WHJ6_PARAO</name>
<evidence type="ECO:0000256" key="1">
    <source>
        <dbReference type="SAM" id="MobiDB-lite"/>
    </source>
</evidence>
<accession>A0A8S3WHJ6</accession>
<reference evidence="2" key="1">
    <citation type="submission" date="2021-04" db="EMBL/GenBank/DDBJ databases">
        <authorList>
            <person name="Tunstrom K."/>
        </authorList>
    </citation>
    <scope>NUCLEOTIDE SEQUENCE</scope>
</reference>
<comment type="caution">
    <text evidence="2">The sequence shown here is derived from an EMBL/GenBank/DDBJ whole genome shotgun (WGS) entry which is preliminary data.</text>
</comment>
<keyword evidence="3" id="KW-1185">Reference proteome</keyword>
<proteinExistence type="predicted"/>
<feature type="region of interest" description="Disordered" evidence="1">
    <location>
        <begin position="159"/>
        <end position="192"/>
    </location>
</feature>
<organism evidence="2 3">
    <name type="scientific">Parnassius apollo</name>
    <name type="common">Apollo butterfly</name>
    <name type="synonym">Papilio apollo</name>
    <dbReference type="NCBI Taxonomy" id="110799"/>
    <lineage>
        <taxon>Eukaryota</taxon>
        <taxon>Metazoa</taxon>
        <taxon>Ecdysozoa</taxon>
        <taxon>Arthropoda</taxon>
        <taxon>Hexapoda</taxon>
        <taxon>Insecta</taxon>
        <taxon>Pterygota</taxon>
        <taxon>Neoptera</taxon>
        <taxon>Endopterygota</taxon>
        <taxon>Lepidoptera</taxon>
        <taxon>Glossata</taxon>
        <taxon>Ditrysia</taxon>
        <taxon>Papilionoidea</taxon>
        <taxon>Papilionidae</taxon>
        <taxon>Parnassiinae</taxon>
        <taxon>Parnassini</taxon>
        <taxon>Parnassius</taxon>
        <taxon>Parnassius</taxon>
    </lineage>
</organism>
<evidence type="ECO:0000313" key="3">
    <source>
        <dbReference type="Proteomes" id="UP000691718"/>
    </source>
</evidence>